<dbReference type="KEGG" id="fcz:IMF26_08565"/>
<dbReference type="InterPro" id="IPR004381">
    <property type="entry name" value="Glycerate_kinase"/>
</dbReference>
<dbReference type="GO" id="GO:0016787">
    <property type="term" value="F:hydrolase activity"/>
    <property type="evidence" value="ECO:0007669"/>
    <property type="project" value="UniProtKB-KW"/>
</dbReference>
<dbReference type="GO" id="GO:0008887">
    <property type="term" value="F:glycerate kinase activity"/>
    <property type="evidence" value="ECO:0007669"/>
    <property type="project" value="InterPro"/>
</dbReference>
<evidence type="ECO:0000313" key="6">
    <source>
        <dbReference type="EMBL" id="QUL98097.1"/>
    </source>
</evidence>
<reference evidence="6" key="2">
    <citation type="journal article" date="2023" name="Biology">
        <title>Prokaryotic Life Associated with Coal-Fire Gas Vents Revealed by Metagenomics.</title>
        <authorList>
            <person name="Kadnikov V.V."/>
            <person name="Mardanov A.V."/>
            <person name="Beletsky A.V."/>
            <person name="Karnachuk O.V."/>
            <person name="Ravin N.V."/>
        </authorList>
    </citation>
    <scope>NUCLEOTIDE SEQUENCE</scope>
    <source>
        <strain evidence="6">Bu02</strain>
    </source>
</reference>
<proteinExistence type="inferred from homology"/>
<dbReference type="SUPFAM" id="SSF110738">
    <property type="entry name" value="Glycerate kinase I"/>
    <property type="match status" value="1"/>
</dbReference>
<keyword evidence="4" id="KW-0378">Hydrolase</keyword>
<dbReference type="InterPro" id="IPR020084">
    <property type="entry name" value="NUDIX_hydrolase_CS"/>
</dbReference>
<dbReference type="Pfam" id="PF00293">
    <property type="entry name" value="NUDIX"/>
    <property type="match status" value="1"/>
</dbReference>
<dbReference type="InterPro" id="IPR036129">
    <property type="entry name" value="Glycerate_kinase_sf"/>
</dbReference>
<dbReference type="GO" id="GO:0031388">
    <property type="term" value="P:organic acid phosphorylation"/>
    <property type="evidence" value="ECO:0007669"/>
    <property type="project" value="InterPro"/>
</dbReference>
<dbReference type="Gene3D" id="3.90.1510.10">
    <property type="entry name" value="Glycerate kinase, domain 2"/>
    <property type="match status" value="1"/>
</dbReference>
<dbReference type="EMBL" id="CP062796">
    <property type="protein sequence ID" value="QUL98097.1"/>
    <property type="molecule type" value="Genomic_DNA"/>
</dbReference>
<evidence type="ECO:0000256" key="4">
    <source>
        <dbReference type="ARBA" id="ARBA00022801"/>
    </source>
</evidence>
<dbReference type="InterPro" id="IPR015797">
    <property type="entry name" value="NUDIX_hydrolase-like_dom_sf"/>
</dbReference>
<keyword evidence="2 6" id="KW-0808">Transferase</keyword>
<dbReference type="Pfam" id="PF02595">
    <property type="entry name" value="Gly_kinase"/>
    <property type="match status" value="1"/>
</dbReference>
<dbReference type="InterPro" id="IPR000086">
    <property type="entry name" value="NUDIX_hydrolase_dom"/>
</dbReference>
<feature type="domain" description="Nudix hydrolase" evidence="5">
    <location>
        <begin position="383"/>
        <end position="514"/>
    </location>
</feature>
<dbReference type="PROSITE" id="PS00893">
    <property type="entry name" value="NUDIX_BOX"/>
    <property type="match status" value="1"/>
</dbReference>
<accession>A0AAT9LAH4</accession>
<dbReference type="InterPro" id="IPR018193">
    <property type="entry name" value="Glyc_kinase_flavodox-like_fold"/>
</dbReference>
<dbReference type="PANTHER" id="PTHR21599">
    <property type="entry name" value="GLYCERATE KINASE"/>
    <property type="match status" value="1"/>
</dbReference>
<evidence type="ECO:0000256" key="2">
    <source>
        <dbReference type="ARBA" id="ARBA00022679"/>
    </source>
</evidence>
<dbReference type="SUPFAM" id="SSF55811">
    <property type="entry name" value="Nudix"/>
    <property type="match status" value="1"/>
</dbReference>
<dbReference type="CDD" id="cd03673">
    <property type="entry name" value="NUDIX_Ap6A_hydrolase"/>
    <property type="match status" value="1"/>
</dbReference>
<dbReference type="PROSITE" id="PS51462">
    <property type="entry name" value="NUDIX"/>
    <property type="match status" value="1"/>
</dbReference>
<organism evidence="6">
    <name type="scientific">Candidatus Fermentithermobacillus carboniphilus</name>
    <dbReference type="NCBI Taxonomy" id="3085328"/>
    <lineage>
        <taxon>Bacteria</taxon>
        <taxon>Bacillati</taxon>
        <taxon>Bacillota</taxon>
        <taxon>Candidatus Fermentithermobacillia</taxon>
        <taxon>Candidatus Fermentithermobacillales</taxon>
        <taxon>Candidatus Fermentithermobacillaceae</taxon>
        <taxon>Candidatus Fermentithermobacillus</taxon>
    </lineage>
</organism>
<dbReference type="Gene3D" id="3.40.50.10350">
    <property type="entry name" value="Glycerate kinase, domain 1"/>
    <property type="match status" value="1"/>
</dbReference>
<dbReference type="InterPro" id="IPR018197">
    <property type="entry name" value="Glycerate_kinase_RE-like"/>
</dbReference>
<evidence type="ECO:0000256" key="3">
    <source>
        <dbReference type="ARBA" id="ARBA00022777"/>
    </source>
</evidence>
<dbReference type="InterPro" id="IPR020476">
    <property type="entry name" value="Nudix_hydrolase"/>
</dbReference>
<dbReference type="Gene3D" id="3.90.79.10">
    <property type="entry name" value="Nucleoside Triphosphate Pyrophosphohydrolase"/>
    <property type="match status" value="1"/>
</dbReference>
<evidence type="ECO:0000259" key="5">
    <source>
        <dbReference type="PROSITE" id="PS51462"/>
    </source>
</evidence>
<dbReference type="AlphaFoldDB" id="A0AAT9LAH4"/>
<dbReference type="PRINTS" id="PR00502">
    <property type="entry name" value="NUDIXFAMILY"/>
</dbReference>
<reference evidence="6" key="1">
    <citation type="submission" date="2020-10" db="EMBL/GenBank/DDBJ databases">
        <authorList>
            <person name="Kadnikov V."/>
            <person name="Beletsky A.V."/>
            <person name="Mardanov A.V."/>
            <person name="Karnachuk O.V."/>
            <person name="Ravin N.V."/>
        </authorList>
    </citation>
    <scope>NUCLEOTIDE SEQUENCE</scope>
    <source>
        <strain evidence="6">Bu02</strain>
    </source>
</reference>
<evidence type="ECO:0000256" key="1">
    <source>
        <dbReference type="ARBA" id="ARBA00006284"/>
    </source>
</evidence>
<protein>
    <submittedName>
        <fullName evidence="6">Glycerate kinase</fullName>
        <ecNumber evidence="6">2.7.1.-</ecNumber>
    </submittedName>
</protein>
<dbReference type="PANTHER" id="PTHR21599:SF0">
    <property type="entry name" value="GLYCERATE KINASE"/>
    <property type="match status" value="1"/>
</dbReference>
<comment type="similarity">
    <text evidence="1">Belongs to the glycerate kinase type-1 family.</text>
</comment>
<keyword evidence="3 6" id="KW-0418">Kinase</keyword>
<sequence>MKVLVSMNAFKGSLSAKEACSLVAQGFLCGYPEAVVSERPLADGGDGTVDVLLEALGGYPETVEVTGPYGDPVRARVGIVDGGKTVIIESASCSGLALVPPEKRDVYRAHSRGVGELLRWAALRGARRIIVGIGGTAMNDGGIGMAQAAGALIRDADGRDVPPGIPGLFSVASVALGSIPDTFRDIQVIGISDVSNPLVGPEGATAVYGPQKGINPSEIDAVDREMKRYAEILGRDLGRNPCDLPMAGAGGGLGGALWAFFGAKLVDGARFILEETGVLEEMDECDLVLTGEGTVDSQTKKGKVPFAVASAAAERSIPVIVIAGGLADDVIAEHPAEYSAMFSSTVRPMTVQSAMGVSRETLPFVAEQIARVARIFSLRFPSRSETSAGGVVVRRGPSGPELLLIEDRFGVFTLPKGHVDPGETEEQAAVREVLEETGIKACIKGEIGVTRYRFFDDLGRPVEKTVRYYLMEPLSENPRPQEGEVSKAFWADARQLSRYPTYPNNRAILEKAIRRVEELS</sequence>
<gene>
    <name evidence="6" type="ORF">IMF26_08565</name>
</gene>
<name>A0AAT9LAH4_9FIRM</name>
<dbReference type="EC" id="2.7.1.-" evidence="6"/>
<dbReference type="NCBIfam" id="TIGR00045">
    <property type="entry name" value="glycerate kinase"/>
    <property type="match status" value="1"/>
</dbReference>